<evidence type="ECO:0000256" key="1">
    <source>
        <dbReference type="ARBA" id="ARBA00034491"/>
    </source>
</evidence>
<dbReference type="GO" id="GO:0043248">
    <property type="term" value="P:proteasome assembly"/>
    <property type="evidence" value="ECO:0007669"/>
    <property type="project" value="UniProtKB-UniRule"/>
</dbReference>
<dbReference type="AlphaFoldDB" id="A0A068YDM6"/>
<reference evidence="3" key="2">
    <citation type="submission" date="2015-11" db="EMBL/GenBank/DDBJ databases">
        <authorList>
            <person name="Zhang Y."/>
            <person name="Guo Z."/>
        </authorList>
    </citation>
    <scope>NUCLEOTIDE SEQUENCE</scope>
</reference>
<keyword evidence="4" id="KW-1185">Reference proteome</keyword>
<comment type="similarity">
    <text evidence="1 2">Belongs to the DSS1/SEM1 family.</text>
</comment>
<evidence type="ECO:0000313" key="3">
    <source>
        <dbReference type="EMBL" id="CDS41400.1"/>
    </source>
</evidence>
<dbReference type="SMART" id="SM01385">
    <property type="entry name" value="DSS1_SEM1"/>
    <property type="match status" value="1"/>
</dbReference>
<dbReference type="OMA" id="EWPERRE"/>
<accession>A0A068YDM6</accession>
<gene>
    <name evidence="3" type="ORF">EmuJ_000904800</name>
</gene>
<evidence type="ECO:0000313" key="4">
    <source>
        <dbReference type="Proteomes" id="UP000017246"/>
    </source>
</evidence>
<reference evidence="3" key="1">
    <citation type="journal article" date="2013" name="Nature">
        <title>The genomes of four tapeworm species reveal adaptations to parasitism.</title>
        <authorList>
            <person name="Tsai I.J."/>
            <person name="Zarowiecki M."/>
            <person name="Holroyd N."/>
            <person name="Garciarrubio A."/>
            <person name="Sanchez-Flores A."/>
            <person name="Brooks K.L."/>
            <person name="Tracey A."/>
            <person name="Bobes R.J."/>
            <person name="Fragoso G."/>
            <person name="Sciutto E."/>
            <person name="Aslett M."/>
            <person name="Beasley H."/>
            <person name="Bennett H.M."/>
            <person name="Cai J."/>
            <person name="Camicia F."/>
            <person name="Clark R."/>
            <person name="Cucher M."/>
            <person name="De Silva N."/>
            <person name="Day T.A."/>
            <person name="Deplazes P."/>
            <person name="Estrada K."/>
            <person name="Fernandez C."/>
            <person name="Holland P.W."/>
            <person name="Hou J."/>
            <person name="Hu S."/>
            <person name="Huckvale T."/>
            <person name="Hung S.S."/>
            <person name="Kamenetzky L."/>
            <person name="Keane J.A."/>
            <person name="Kiss F."/>
            <person name="Koziol U."/>
            <person name="Lambert O."/>
            <person name="Liu K."/>
            <person name="Luo X."/>
            <person name="Luo Y."/>
            <person name="Macchiaroli N."/>
            <person name="Nichol S."/>
            <person name="Paps J."/>
            <person name="Parkinson J."/>
            <person name="Pouchkina-Stantcheva N."/>
            <person name="Riddiford N."/>
            <person name="Rosenzvit M."/>
            <person name="Salinas G."/>
            <person name="Wasmuth J.D."/>
            <person name="Zamanian M."/>
            <person name="Zheng Y."/>
            <person name="Cai X."/>
            <person name="Soberon X."/>
            <person name="Olson P.D."/>
            <person name="Laclette J.P."/>
            <person name="Brehm K."/>
            <person name="Berriman M."/>
            <person name="Garciarrubio A."/>
            <person name="Bobes R.J."/>
            <person name="Fragoso G."/>
            <person name="Sanchez-Flores A."/>
            <person name="Estrada K."/>
            <person name="Cevallos M.A."/>
            <person name="Morett E."/>
            <person name="Gonzalez V."/>
            <person name="Portillo T."/>
            <person name="Ochoa-Leyva A."/>
            <person name="Jose M.V."/>
            <person name="Sciutto E."/>
            <person name="Landa A."/>
            <person name="Jimenez L."/>
            <person name="Valdes V."/>
            <person name="Carrero J.C."/>
            <person name="Larralde C."/>
            <person name="Morales-Montor J."/>
            <person name="Limon-Lason J."/>
            <person name="Soberon X."/>
            <person name="Laclette J.P."/>
        </authorList>
    </citation>
    <scope>NUCLEOTIDE SEQUENCE [LARGE SCALE GENOMIC DNA]</scope>
</reference>
<dbReference type="GO" id="GO:0006406">
    <property type="term" value="P:mRNA export from nucleus"/>
    <property type="evidence" value="ECO:0007669"/>
    <property type="project" value="UniProtKB-UniRule"/>
</dbReference>
<dbReference type="Proteomes" id="UP000017246">
    <property type="component" value="Unassembled WGS sequence"/>
</dbReference>
<keyword evidence="2" id="KW-0647">Proteasome</keyword>
<comment type="function">
    <text evidence="2">Component of the 26S proteasome, a multiprotein complex involved in the ATP-dependent degradation of ubiquitinated proteins.</text>
</comment>
<organism evidence="3 4">
    <name type="scientific">Echinococcus multilocularis</name>
    <name type="common">Fox tapeworm</name>
    <dbReference type="NCBI Taxonomy" id="6211"/>
    <lineage>
        <taxon>Eukaryota</taxon>
        <taxon>Metazoa</taxon>
        <taxon>Spiralia</taxon>
        <taxon>Lophotrochozoa</taxon>
        <taxon>Platyhelminthes</taxon>
        <taxon>Cestoda</taxon>
        <taxon>Eucestoda</taxon>
        <taxon>Cyclophyllidea</taxon>
        <taxon>Taeniidae</taxon>
        <taxon>Echinococcus</taxon>
    </lineage>
</organism>
<dbReference type="EMBL" id="LN902841">
    <property type="protein sequence ID" value="CDS41400.1"/>
    <property type="molecule type" value="Genomic_DNA"/>
</dbReference>
<sequence>MMAKSGVKEKQGMYQDVNEFEEFIVEDWDANEEDASDKNVWDEEWNREDYENDEFTQHLRSDLQKWGYLA</sequence>
<dbReference type="Pfam" id="PF05160">
    <property type="entry name" value="DSS1_SEM1"/>
    <property type="match status" value="1"/>
</dbReference>
<dbReference type="GO" id="GO:0005634">
    <property type="term" value="C:nucleus"/>
    <property type="evidence" value="ECO:0007669"/>
    <property type="project" value="UniProtKB-SubCell"/>
</dbReference>
<protein>
    <recommendedName>
        <fullName evidence="2">26S proteasome complex subunit SEM1</fullName>
    </recommendedName>
</protein>
<evidence type="ECO:0000256" key="2">
    <source>
        <dbReference type="RuleBase" id="RU369057"/>
    </source>
</evidence>
<keyword evidence="2" id="KW-0539">Nucleus</keyword>
<proteinExistence type="inferred from homology"/>
<dbReference type="InterPro" id="IPR007834">
    <property type="entry name" value="DSS1_SEM1"/>
</dbReference>
<dbReference type="OrthoDB" id="6238486at2759"/>
<dbReference type="GO" id="GO:0008541">
    <property type="term" value="C:proteasome regulatory particle, lid subcomplex"/>
    <property type="evidence" value="ECO:0007669"/>
    <property type="project" value="UniProtKB-UniRule"/>
</dbReference>
<name>A0A068YDM6_ECHMU</name>
<comment type="subcellular location">
    <subcellularLocation>
        <location evidence="2">Nucleus</location>
    </subcellularLocation>
</comment>